<dbReference type="RefSeq" id="WP_231428086.1">
    <property type="nucleotide sequence ID" value="NZ_JFDP01000060.1"/>
</dbReference>
<evidence type="ECO:0008006" key="4">
    <source>
        <dbReference type="Google" id="ProtNLM"/>
    </source>
</evidence>
<dbReference type="eggNOG" id="ENOG50340U9">
    <property type="taxonomic scope" value="Bacteria"/>
</dbReference>
<dbReference type="Proteomes" id="UP000028537">
    <property type="component" value="Unassembled WGS sequence"/>
</dbReference>
<keyword evidence="3" id="KW-1185">Reference proteome</keyword>
<dbReference type="Pfam" id="PF07155">
    <property type="entry name" value="ECF-ribofla_trS"/>
    <property type="match status" value="1"/>
</dbReference>
<feature type="transmembrane region" description="Helical" evidence="1">
    <location>
        <begin position="203"/>
        <end position="228"/>
    </location>
</feature>
<dbReference type="EMBL" id="JFDP01000060">
    <property type="protein sequence ID" value="KEZ22744.1"/>
    <property type="molecule type" value="Genomic_DNA"/>
</dbReference>
<organism evidence="2 3">
    <name type="scientific">Ureaplasma diversum NCTC 246</name>
    <dbReference type="NCBI Taxonomy" id="1188241"/>
    <lineage>
        <taxon>Bacteria</taxon>
        <taxon>Bacillati</taxon>
        <taxon>Mycoplasmatota</taxon>
        <taxon>Mycoplasmoidales</taxon>
        <taxon>Mycoplasmoidaceae</taxon>
        <taxon>Ureaplasma</taxon>
    </lineage>
</organism>
<feature type="transmembrane region" description="Helical" evidence="1">
    <location>
        <begin position="240"/>
        <end position="261"/>
    </location>
</feature>
<reference evidence="2 3" key="1">
    <citation type="submission" date="2014-02" db="EMBL/GenBank/DDBJ databases">
        <title>Genome sequence of Ureaplasma diversum strain 246.</title>
        <authorList>
            <person name="Sirand-Pugnet P."/>
            <person name="Breton M."/>
            <person name="Dordet-Frisoni E."/>
            <person name="Baranowski E."/>
            <person name="Barre A."/>
            <person name="Couture C."/>
            <person name="Dupuy V."/>
            <person name="Gaurivaud P."/>
            <person name="Jacob D."/>
            <person name="Lemaitre C."/>
            <person name="Manso-Silvan L."/>
            <person name="Nikolski M."/>
            <person name="Nouvel L.-X."/>
            <person name="Poumarat F."/>
            <person name="Tardy F."/>
            <person name="Thebault P."/>
            <person name="Theil S."/>
            <person name="Citti C."/>
            <person name="Thiaucourt F."/>
            <person name="Blanchard A."/>
        </authorList>
    </citation>
    <scope>NUCLEOTIDE SEQUENCE [LARGE SCALE GENOMIC DNA]</scope>
    <source>
        <strain evidence="2 3">NCTC 246</strain>
    </source>
</reference>
<feature type="transmembrane region" description="Helical" evidence="1">
    <location>
        <begin position="76"/>
        <end position="99"/>
    </location>
</feature>
<dbReference type="AlphaFoldDB" id="A0A084EXQ2"/>
<proteinExistence type="predicted"/>
<comment type="caution">
    <text evidence="2">The sequence shown here is derived from an EMBL/GenBank/DDBJ whole genome shotgun (WGS) entry which is preliminary data.</text>
</comment>
<evidence type="ECO:0000313" key="2">
    <source>
        <dbReference type="EMBL" id="KEZ22744.1"/>
    </source>
</evidence>
<evidence type="ECO:0000256" key="1">
    <source>
        <dbReference type="SAM" id="Phobius"/>
    </source>
</evidence>
<dbReference type="GO" id="GO:0016020">
    <property type="term" value="C:membrane"/>
    <property type="evidence" value="ECO:0007669"/>
    <property type="project" value="InterPro"/>
</dbReference>
<gene>
    <name evidence="2" type="ORF">UDIV_4850</name>
</gene>
<keyword evidence="1" id="KW-0472">Membrane</keyword>
<feature type="transmembrane region" description="Helical" evidence="1">
    <location>
        <begin position="43"/>
        <end position="64"/>
    </location>
</feature>
<protein>
    <recommendedName>
        <fullName evidence="4">ECF transporter S component</fullName>
    </recommendedName>
</protein>
<evidence type="ECO:0000313" key="3">
    <source>
        <dbReference type="Proteomes" id="UP000028537"/>
    </source>
</evidence>
<keyword evidence="1" id="KW-1133">Transmembrane helix</keyword>
<dbReference type="InterPro" id="IPR009825">
    <property type="entry name" value="ECF_substrate-spec-like"/>
</dbReference>
<feature type="transmembrane region" description="Helical" evidence="1">
    <location>
        <begin position="147"/>
        <end position="168"/>
    </location>
</feature>
<feature type="transmembrane region" description="Helical" evidence="1">
    <location>
        <begin position="302"/>
        <end position="321"/>
    </location>
</feature>
<dbReference type="Gene3D" id="1.10.1760.20">
    <property type="match status" value="1"/>
</dbReference>
<name>A0A084EXQ2_9BACT</name>
<keyword evidence="1" id="KW-0812">Transmembrane</keyword>
<feature type="transmembrane region" description="Helical" evidence="1">
    <location>
        <begin position="111"/>
        <end position="135"/>
    </location>
</feature>
<accession>A0A084EXQ2</accession>
<sequence>MNFRFELKPLANQKVLTTKIDQIKRKFLLFFFPFYPLKLFKSISMITLFAVFLAIRLGMSFLNVRLPGFGLSLSFAWLPLMVLSWYFGPVIGLFAGALMDTLAWALKPSTWFWLYAIQEPIVGLIAGLLGSIATLRKSATKTYWDLIIVQFVILVFGFITIYVLLTLLNEGSVQYDAKNKKIAPLFSAISRNDPEIGDEWLYIFKYLAIAFISAFVLFIEIFLLSYYINAKKKKKPSNNLIVTIYTALLCILSTMIFSFALGSYTAVKFLEFLGRKPTNYLRYGINYYLLPRVIKESIKTPIYILILSSVLITFEYVFINVKKISQLKWSKIDHFNENNWFSKRKNKQKTSL</sequence>